<dbReference type="Proteomes" id="UP000054018">
    <property type="component" value="Unassembled WGS sequence"/>
</dbReference>
<gene>
    <name evidence="1" type="ORF">PISMIDRAFT_18120</name>
</gene>
<evidence type="ECO:0000313" key="1">
    <source>
        <dbReference type="EMBL" id="KIK13243.1"/>
    </source>
</evidence>
<dbReference type="EMBL" id="KN834008">
    <property type="protein sequence ID" value="KIK13243.1"/>
    <property type="molecule type" value="Genomic_DNA"/>
</dbReference>
<dbReference type="HOGENOM" id="CLU_1378624_0_0_1"/>
<keyword evidence="2" id="KW-1185">Reference proteome</keyword>
<evidence type="ECO:0000313" key="2">
    <source>
        <dbReference type="Proteomes" id="UP000054018"/>
    </source>
</evidence>
<name>A0A0C9YZG1_9AGAM</name>
<proteinExistence type="predicted"/>
<reference evidence="2" key="2">
    <citation type="submission" date="2015-01" db="EMBL/GenBank/DDBJ databases">
        <title>Evolutionary Origins and Diversification of the Mycorrhizal Mutualists.</title>
        <authorList>
            <consortium name="DOE Joint Genome Institute"/>
            <consortium name="Mycorrhizal Genomics Consortium"/>
            <person name="Kohler A."/>
            <person name="Kuo A."/>
            <person name="Nagy L.G."/>
            <person name="Floudas D."/>
            <person name="Copeland A."/>
            <person name="Barry K.W."/>
            <person name="Cichocki N."/>
            <person name="Veneault-Fourrey C."/>
            <person name="LaButti K."/>
            <person name="Lindquist E.A."/>
            <person name="Lipzen A."/>
            <person name="Lundell T."/>
            <person name="Morin E."/>
            <person name="Murat C."/>
            <person name="Riley R."/>
            <person name="Ohm R."/>
            <person name="Sun H."/>
            <person name="Tunlid A."/>
            <person name="Henrissat B."/>
            <person name="Grigoriev I.V."/>
            <person name="Hibbett D.S."/>
            <person name="Martin F."/>
        </authorList>
    </citation>
    <scope>NUCLEOTIDE SEQUENCE [LARGE SCALE GENOMIC DNA]</scope>
    <source>
        <strain evidence="2">441</strain>
    </source>
</reference>
<protein>
    <submittedName>
        <fullName evidence="1">Uncharacterized protein</fullName>
    </submittedName>
</protein>
<dbReference type="AlphaFoldDB" id="A0A0C9YZG1"/>
<organism evidence="1 2">
    <name type="scientific">Pisolithus microcarpus 441</name>
    <dbReference type="NCBI Taxonomy" id="765257"/>
    <lineage>
        <taxon>Eukaryota</taxon>
        <taxon>Fungi</taxon>
        <taxon>Dikarya</taxon>
        <taxon>Basidiomycota</taxon>
        <taxon>Agaricomycotina</taxon>
        <taxon>Agaricomycetes</taxon>
        <taxon>Agaricomycetidae</taxon>
        <taxon>Boletales</taxon>
        <taxon>Sclerodermatineae</taxon>
        <taxon>Pisolithaceae</taxon>
        <taxon>Pisolithus</taxon>
    </lineage>
</organism>
<accession>A0A0C9YZG1</accession>
<sequence>MLVFPHQPDADFRYLARHVLKHWRRTYLTLVQFSSSLINSTGPASVINARNVWWTKSPLAPEPNLPAIPASPTPAQPDNISIDTPVQGSPITADEAVVISDALAAAATDSTSAISELTNVIPPLQHGDLYDQLVVTRRVGEVLHGSPSCHYRNAMVLCDRGWDTCIETGIDSAHHHLYTKRIPSPSVRCPNESSRREN</sequence>
<reference evidence="1 2" key="1">
    <citation type="submission" date="2014-04" db="EMBL/GenBank/DDBJ databases">
        <authorList>
            <consortium name="DOE Joint Genome Institute"/>
            <person name="Kuo A."/>
            <person name="Kohler A."/>
            <person name="Costa M.D."/>
            <person name="Nagy L.G."/>
            <person name="Floudas D."/>
            <person name="Copeland A."/>
            <person name="Barry K.W."/>
            <person name="Cichocki N."/>
            <person name="Veneault-Fourrey C."/>
            <person name="LaButti K."/>
            <person name="Lindquist E.A."/>
            <person name="Lipzen A."/>
            <person name="Lundell T."/>
            <person name="Morin E."/>
            <person name="Murat C."/>
            <person name="Sun H."/>
            <person name="Tunlid A."/>
            <person name="Henrissat B."/>
            <person name="Grigoriev I.V."/>
            <person name="Hibbett D.S."/>
            <person name="Martin F."/>
            <person name="Nordberg H.P."/>
            <person name="Cantor M.N."/>
            <person name="Hua S.X."/>
        </authorList>
    </citation>
    <scope>NUCLEOTIDE SEQUENCE [LARGE SCALE GENOMIC DNA]</scope>
    <source>
        <strain evidence="1 2">441</strain>
    </source>
</reference>